<evidence type="ECO:0000256" key="5">
    <source>
        <dbReference type="ARBA" id="ARBA00023136"/>
    </source>
</evidence>
<feature type="transmembrane region" description="Helical" evidence="6">
    <location>
        <begin position="375"/>
        <end position="397"/>
    </location>
</feature>
<dbReference type="GO" id="GO:1990961">
    <property type="term" value="P:xenobiotic detoxification by transmembrane export across the plasma membrane"/>
    <property type="evidence" value="ECO:0007669"/>
    <property type="project" value="InterPro"/>
</dbReference>
<keyword evidence="3 6" id="KW-0812">Transmembrane</keyword>
<dbReference type="GO" id="GO:0042910">
    <property type="term" value="F:xenobiotic transmembrane transporter activity"/>
    <property type="evidence" value="ECO:0007669"/>
    <property type="project" value="InterPro"/>
</dbReference>
<reference evidence="7" key="1">
    <citation type="journal article" date="2020" name="bioRxiv">
        <title>Hybrid origin of Populus tomentosa Carr. identified through genome sequencing and phylogenomic analysis.</title>
        <authorList>
            <person name="An X."/>
            <person name="Gao K."/>
            <person name="Chen Z."/>
            <person name="Li J."/>
            <person name="Yang X."/>
            <person name="Yang X."/>
            <person name="Zhou J."/>
            <person name="Guo T."/>
            <person name="Zhao T."/>
            <person name="Huang S."/>
            <person name="Miao D."/>
            <person name="Khan W.U."/>
            <person name="Rao P."/>
            <person name="Ye M."/>
            <person name="Lei B."/>
            <person name="Liao W."/>
            <person name="Wang J."/>
            <person name="Ji L."/>
            <person name="Li Y."/>
            <person name="Guo B."/>
            <person name="Mustafa N.S."/>
            <person name="Li S."/>
            <person name="Yun Q."/>
            <person name="Keller S.R."/>
            <person name="Mao J."/>
            <person name="Zhang R."/>
            <person name="Strauss S.H."/>
        </authorList>
    </citation>
    <scope>NUCLEOTIDE SEQUENCE</scope>
    <source>
        <strain evidence="7">GM15</strain>
        <tissue evidence="7">Leaf</tissue>
    </source>
</reference>
<evidence type="ECO:0000256" key="6">
    <source>
        <dbReference type="RuleBase" id="RU004914"/>
    </source>
</evidence>
<dbReference type="GO" id="GO:0016020">
    <property type="term" value="C:membrane"/>
    <property type="evidence" value="ECO:0007669"/>
    <property type="project" value="UniProtKB-SubCell"/>
</dbReference>
<dbReference type="CDD" id="cd13132">
    <property type="entry name" value="MATE_eukaryotic"/>
    <property type="match status" value="1"/>
</dbReference>
<dbReference type="OrthoDB" id="2126698at2759"/>
<feature type="transmembrane region" description="Helical" evidence="6">
    <location>
        <begin position="641"/>
        <end position="661"/>
    </location>
</feature>
<gene>
    <name evidence="7" type="ORF">POTOM_049880</name>
</gene>
<sequence>MAQTNSCSSAKSQPATNALGSSHPVAISLPLLYPAQLLASTVFALGIATPSSPLVASPPTLVPSQVCSPAQTETSSQNLIVSHAPVVLPTAEPRPHRMVTHSMNNIYKPKSLFMVTKHPLPLSLEPTSVTQALTDPQCLRTYVDTINRKGLLRNEQERINVLYIMDNSIQESLLVPEELSNVDLKTRIWTESKMIWKIAFPAMVARVTSFGMIVVTQAFLGHIGKLELAAFALLQSFIVRFINGILIGMSSATETLCGQAFGARHDHMMGIYLQRSWIVDGAAATILLPLVIFAAPIFRLLGQEEDVAIAAGNMSPWFIPYVYYLVFSLTIQMYLQAQLKNKVVGWFSAISFVLHILLSWIFVNKLELGTAGAMGALTISTWSLVIGLLVYIFGGWCPNTWKGFTKAAFADILPVVKLSISSGFMICLEIWYNSIIILAAGYMKNATTAISAFSICHNILAWEFMLSVGFLGAACVRVANELGRGNAKAAKFSIKIILSTSIVIGVGFWVLCLIFGEEIAHFLTSDEEVAETVSSLAVLLAFSILLNSVQPVLTGKFFFLIFYYKLKCKSVKWDFENDFTGSNNSDFLILLFCFSPTGLGVAVGAGVQSMVAFVNLGSYYIIGLPAGILLGYVVHLEVQGLWMGLLSGVVVQTLILSYIIWRTDWDEQVNKASERLKRWFLKSEKDAIESSTPA</sequence>
<feature type="transmembrane region" description="Helical" evidence="6">
    <location>
        <begin position="613"/>
        <end position="634"/>
    </location>
</feature>
<dbReference type="Pfam" id="PF01554">
    <property type="entry name" value="MatE"/>
    <property type="match status" value="2"/>
</dbReference>
<feature type="transmembrane region" description="Helical" evidence="6">
    <location>
        <begin position="195"/>
        <end position="220"/>
    </location>
</feature>
<organism evidence="7 8">
    <name type="scientific">Populus tomentosa</name>
    <name type="common">Chinese white poplar</name>
    <dbReference type="NCBI Taxonomy" id="118781"/>
    <lineage>
        <taxon>Eukaryota</taxon>
        <taxon>Viridiplantae</taxon>
        <taxon>Streptophyta</taxon>
        <taxon>Embryophyta</taxon>
        <taxon>Tracheophyta</taxon>
        <taxon>Spermatophyta</taxon>
        <taxon>Magnoliopsida</taxon>
        <taxon>eudicotyledons</taxon>
        <taxon>Gunneridae</taxon>
        <taxon>Pentapetalae</taxon>
        <taxon>rosids</taxon>
        <taxon>fabids</taxon>
        <taxon>Malpighiales</taxon>
        <taxon>Salicaceae</taxon>
        <taxon>Saliceae</taxon>
        <taxon>Populus</taxon>
    </lineage>
</organism>
<dbReference type="AlphaFoldDB" id="A0A8X7YAW5"/>
<dbReference type="NCBIfam" id="TIGR00797">
    <property type="entry name" value="matE"/>
    <property type="match status" value="1"/>
</dbReference>
<feature type="transmembrane region" description="Helical" evidence="6">
    <location>
        <begin position="277"/>
        <end position="298"/>
    </location>
</feature>
<feature type="transmembrane region" description="Helical" evidence="6">
    <location>
        <begin position="459"/>
        <end position="480"/>
    </location>
</feature>
<evidence type="ECO:0000256" key="4">
    <source>
        <dbReference type="ARBA" id="ARBA00022989"/>
    </source>
</evidence>
<keyword evidence="5 6" id="KW-0472">Membrane</keyword>
<evidence type="ECO:0000256" key="2">
    <source>
        <dbReference type="ARBA" id="ARBA00010199"/>
    </source>
</evidence>
<feature type="transmembrane region" description="Helical" evidence="6">
    <location>
        <begin position="418"/>
        <end position="439"/>
    </location>
</feature>
<feature type="transmembrane region" description="Helical" evidence="6">
    <location>
        <begin position="587"/>
        <end position="607"/>
    </location>
</feature>
<feature type="transmembrane region" description="Helical" evidence="6">
    <location>
        <begin position="343"/>
        <end position="363"/>
    </location>
</feature>
<proteinExistence type="inferred from homology"/>
<keyword evidence="8" id="KW-1185">Reference proteome</keyword>
<name>A0A8X7YAW5_POPTO</name>
<evidence type="ECO:0000313" key="8">
    <source>
        <dbReference type="Proteomes" id="UP000886885"/>
    </source>
</evidence>
<feature type="transmembrane region" description="Helical" evidence="6">
    <location>
        <begin position="492"/>
        <end position="516"/>
    </location>
</feature>
<dbReference type="EMBL" id="JAAWWB010000029">
    <property type="protein sequence ID" value="KAG6747476.1"/>
    <property type="molecule type" value="Genomic_DNA"/>
</dbReference>
<comment type="subcellular location">
    <subcellularLocation>
        <location evidence="1">Membrane</location>
        <topology evidence="1">Multi-pass membrane protein</topology>
    </subcellularLocation>
</comment>
<dbReference type="InterPro" id="IPR002528">
    <property type="entry name" value="MATE_fam"/>
</dbReference>
<dbReference type="Proteomes" id="UP000886885">
    <property type="component" value="Chromosome 15A"/>
</dbReference>
<feature type="transmembrane region" description="Helical" evidence="6">
    <location>
        <begin position="318"/>
        <end position="336"/>
    </location>
</feature>
<evidence type="ECO:0000313" key="7">
    <source>
        <dbReference type="EMBL" id="KAG6747476.1"/>
    </source>
</evidence>
<evidence type="ECO:0000256" key="1">
    <source>
        <dbReference type="ARBA" id="ARBA00004141"/>
    </source>
</evidence>
<dbReference type="PANTHER" id="PTHR11206">
    <property type="entry name" value="MULTIDRUG RESISTANCE PROTEIN"/>
    <property type="match status" value="1"/>
</dbReference>
<dbReference type="InterPro" id="IPR045069">
    <property type="entry name" value="MATE_euk"/>
</dbReference>
<comment type="caution">
    <text evidence="7">The sequence shown here is derived from an EMBL/GenBank/DDBJ whole genome shotgun (WGS) entry which is preliminary data.</text>
</comment>
<feature type="transmembrane region" description="Helical" evidence="6">
    <location>
        <begin position="536"/>
        <end position="566"/>
    </location>
</feature>
<accession>A0A8X7YAW5</accession>
<dbReference type="GO" id="GO:0015297">
    <property type="term" value="F:antiporter activity"/>
    <property type="evidence" value="ECO:0007669"/>
    <property type="project" value="InterPro"/>
</dbReference>
<evidence type="ECO:0000256" key="3">
    <source>
        <dbReference type="ARBA" id="ARBA00022692"/>
    </source>
</evidence>
<comment type="similarity">
    <text evidence="2 6">Belongs to the multi antimicrobial extrusion (MATE) (TC 2.A.66.1) family.</text>
</comment>
<keyword evidence="4 6" id="KW-1133">Transmembrane helix</keyword>
<protein>
    <recommendedName>
        <fullName evidence="6">Protein DETOXIFICATION</fullName>
    </recommendedName>
    <alternativeName>
        <fullName evidence="6">Multidrug and toxic compound extrusion protein</fullName>
    </alternativeName>
</protein>